<organism evidence="1 2">
    <name type="scientific">Candida boidinii</name>
    <name type="common">Yeast</name>
    <dbReference type="NCBI Taxonomy" id="5477"/>
    <lineage>
        <taxon>Eukaryota</taxon>
        <taxon>Fungi</taxon>
        <taxon>Dikarya</taxon>
        <taxon>Ascomycota</taxon>
        <taxon>Saccharomycotina</taxon>
        <taxon>Pichiomycetes</taxon>
        <taxon>Pichiales</taxon>
        <taxon>Pichiaceae</taxon>
        <taxon>Ogataea</taxon>
        <taxon>Ogataea/Candida clade</taxon>
    </lineage>
</organism>
<evidence type="ECO:0000313" key="2">
    <source>
        <dbReference type="Proteomes" id="UP001165101"/>
    </source>
</evidence>
<dbReference type="Proteomes" id="UP001165101">
    <property type="component" value="Unassembled WGS sequence"/>
</dbReference>
<keyword evidence="2" id="KW-1185">Reference proteome</keyword>
<evidence type="ECO:0000313" key="1">
    <source>
        <dbReference type="EMBL" id="GME86847.1"/>
    </source>
</evidence>
<dbReference type="EMBL" id="BSXV01000009">
    <property type="protein sequence ID" value="GME86847.1"/>
    <property type="molecule type" value="Genomic_DNA"/>
</dbReference>
<protein>
    <submittedName>
        <fullName evidence="1">Unnamed protein product</fullName>
    </submittedName>
</protein>
<gene>
    <name evidence="1" type="ORF">Cboi01_000004200</name>
</gene>
<sequence length="1961" mass="220276">MSTDPNNVEGTSIVNSVGGAVAGLRDGSSSLLRTMSPIPFLFGSSNKSRNNRQFTSKEKKYFTNVEKALSYFESVDEWADYISYLTRLQKTIQSYRPEETRWIPKDFEISKTLSKCLSPKLPSGVHRKGLEVYSVIFDILGETNLGNDINIWLPGLLPLMPYASITVKPEILGLFSEYIATLDQSIIRVILKSVLLSLLSGLDDTTSESFGPTIELIDLFKTHLKDDSHFWQCLFLCIITSPDKRTGAMEWCIKKLPSFTVIQEEGETQQSQISHSSESTTTITTKTGATSALNSTDIWNNKHEKEKILKGLSEDAKACVSPEPGLLIRAFAEGLNDENVFVQRGFFDLLISRLHLNSPVLQVLTPNGDKELLILAASRTVLRKDMSINRRLWNWLLGPETETLPSKSHRSSLSIEKSESEIATIIDTPLPKQLSRLEYFQLYGLELFTNALLSLVESTDPSKANINKSVASRICIALMDRWEIGQLIVPKLLTPIFKASKKAIDDNEKNNELPILKLTIDEDDDKTTQDVQEVLRSANSFVDSIEAINIYSEIYSCVQNDNAELLSFILKNFHVEEEDMVVNHMPLILLALIVKQGLSVSNDSKILTHLMKSLINSIPARAFLPLEHSTSQYSDPAVIGKDFGEFKSFVTDKIGSFYNLDSEEEVKNMPFETADLAAIILSSMVYIISEMLSTDPTGVFAYCELLKELFDRIPTTPQSNYKTDILLAKLQDEFSHKVLSESDVPIAFGISIIFHSLVKNMQNFDKLRYLGIVINSLWYCLIHPSGLYQVEAVRSICRLDFTCDPCHIEAALSSLFLKSDYFTRIRAFNCLWTHISAINESDIILVRPLQLILDDLNGLDEMSSIAVSKWIKTALHSGSINRIFKVCCSGILLGNPFITRGSTEEDGEDDYDLFSYKIETIYNLLSIDKESLVPVFKLEMCVIDSDAEIAIVKDNAWNVSSYKSLIFAIIIRFLSTIETLSTEGDIQTINSVSRCIKKCLELLDILIDGSESELSDLSQLLCVLCQRFSKSDIPEEAVISSSLFSTLSLIVKISSKKSLNIKLLETPSYEGSCDFTTFIQRGLSLTRSHVVFSSWIDFILLTAEYYPELIFRTTFKLVCTICDKVNSLSTINQSNIHQLNGDLENKHITEVDVAQVDQTICDLLTGLEQLVSSSHTYLTRYGGKLDGNDFMFGSSRSNTDSGFFGTVMQGVFQVESPTDRDEQLSRRMMILRSVKLSVLTSYVIWTWADKNSKIRNSGGLDISKDSRDRVSSIIELSHSFNPGSQQTAELETSLDFKSTSDNLTPDLLLFSKSINYNANKLKFRAKKLLEKMYELETIETLETFIGSENDTEANPSSSVFKLLHVLDGSRSEQTLPFLLDSLISRVNISSLETKDRSSLLTQLTDKRISNFLVRYVLSLSSDSMEDIWSQVLQFLKEVNSNSSLYKLLYPDILKFASIVAIKISKTSFGEQKKIRKEMTDIFIKLLNASVTAKYSDESGSSSLFIPTSITPADGLISNDGSITETSSADASSVIFNETKILSGDITNTHSQQSAKSLSINNPKRNAAIKEELCGSLVAIIPKLRSIIYEEDKATSCFSTIVNSIAVPAFRSSSFNSTPSYVLDLLIALSESPLSAYSKSWKSLCFDGILMDSKFFSIKFNSLPSWNKVIYSWIYNDKEKVSDIVSRIVAPISNSTLFNWNDSEITNRVLSIKRATYVLMILPTDSLLVNFKDFENKIYEVLSLSNTALRAEVFILLRALILRFTEQHLVDLWITIYTGIQTVLYDILAKISSFKTDGKEALSSQRKQEIGSTHRSSDNEPTQFPDIDIDNYLVLQVCKLLDVLLMLKPEEFQLSEWLFISETTDAIYRDSKTPIFGLIDQLSNLKEMRASVASVEITSAIALANRDSIRVPLLEGIKKFEKLSDLKEFFHILSINNYESCYNKKSIAVDRCISDVFDDLFE</sequence>
<name>A0ACB5TE77_CANBO</name>
<accession>A0ACB5TE77</accession>
<proteinExistence type="predicted"/>
<reference evidence="1" key="1">
    <citation type="submission" date="2023-04" db="EMBL/GenBank/DDBJ databases">
        <title>Candida boidinii NBRC 1967.</title>
        <authorList>
            <person name="Ichikawa N."/>
            <person name="Sato H."/>
            <person name="Tonouchi N."/>
        </authorList>
    </citation>
    <scope>NUCLEOTIDE SEQUENCE</scope>
    <source>
        <strain evidence="1">NBRC 1967</strain>
    </source>
</reference>
<comment type="caution">
    <text evidence="1">The sequence shown here is derived from an EMBL/GenBank/DDBJ whole genome shotgun (WGS) entry which is preliminary data.</text>
</comment>